<dbReference type="GeneID" id="59345990"/>
<dbReference type="Proteomes" id="UP000636479">
    <property type="component" value="Unassembled WGS sequence"/>
</dbReference>
<dbReference type="EMBL" id="JACAZF010000006">
    <property type="protein sequence ID" value="KAF7301118.1"/>
    <property type="molecule type" value="Genomic_DNA"/>
</dbReference>
<keyword evidence="1" id="KW-1133">Transmembrane helix</keyword>
<sequence>MPTMPSNPIALHFPSVAAVARLQALFFAAKILHSVFSSNQSLVAVNENTPLTTSVDVVEIPTGTDSLYLVPTPCLLYNPDSWTASVACVNLTFICVVLGACLGQSVRNSARRWWSSIAVFTALAVLKHFPIDDCPVFLPPQLLLNFENVARLFTHIADSLASLSASSSKYIGDNSADFFYAIMLAFASHAGWILFFFSVYQCLASLIAHRISIGLIEAGVMGCLTPWCIILCFPVVRQTLWVYYRYSLPSASFSPPTVMQIRQGVQHIIEYTAEVYPESAAANVAILPGIIHGIFLSFDLINLVPSLLPFARRLRIYHTDIPLLRWTIFCAFIYAALLADRTWAHCSATIFEMHPIVEQLLNQGVGFFELRAQIGPILDEEVGKFRIQQVHDLEGLVRLCYDTLRAALKFYWSLGYGHQFLILAPAVVFYVHHQVVDSICALREAEAPNLAPATATSSSSIKYGITDGIPAERSNGRRQR</sequence>
<keyword evidence="3" id="KW-1185">Reference proteome</keyword>
<comment type="caution">
    <text evidence="2">The sequence shown here is derived from an EMBL/GenBank/DDBJ whole genome shotgun (WGS) entry which is preliminary data.</text>
</comment>
<dbReference type="AlphaFoldDB" id="A0A8H6SLC5"/>
<gene>
    <name evidence="2" type="ORF">MIND_00676000</name>
</gene>
<keyword evidence="1" id="KW-0472">Membrane</keyword>
<protein>
    <submittedName>
        <fullName evidence="2">Uncharacterized protein</fullName>
    </submittedName>
</protein>
<proteinExistence type="predicted"/>
<evidence type="ECO:0000313" key="2">
    <source>
        <dbReference type="EMBL" id="KAF7301118.1"/>
    </source>
</evidence>
<feature type="transmembrane region" description="Helical" evidence="1">
    <location>
        <begin position="82"/>
        <end position="101"/>
    </location>
</feature>
<accession>A0A8H6SLC5</accession>
<dbReference type="RefSeq" id="XP_037219118.1">
    <property type="nucleotide sequence ID" value="XM_037363474.1"/>
</dbReference>
<evidence type="ECO:0000313" key="3">
    <source>
        <dbReference type="Proteomes" id="UP000636479"/>
    </source>
</evidence>
<reference evidence="2" key="1">
    <citation type="submission" date="2020-05" db="EMBL/GenBank/DDBJ databases">
        <title>Mycena genomes resolve the evolution of fungal bioluminescence.</title>
        <authorList>
            <person name="Tsai I.J."/>
        </authorList>
    </citation>
    <scope>NUCLEOTIDE SEQUENCE</scope>
    <source>
        <strain evidence="2">171206Taipei</strain>
    </source>
</reference>
<name>A0A8H6SLC5_9AGAR</name>
<organism evidence="2 3">
    <name type="scientific">Mycena indigotica</name>
    <dbReference type="NCBI Taxonomy" id="2126181"/>
    <lineage>
        <taxon>Eukaryota</taxon>
        <taxon>Fungi</taxon>
        <taxon>Dikarya</taxon>
        <taxon>Basidiomycota</taxon>
        <taxon>Agaricomycotina</taxon>
        <taxon>Agaricomycetes</taxon>
        <taxon>Agaricomycetidae</taxon>
        <taxon>Agaricales</taxon>
        <taxon>Marasmiineae</taxon>
        <taxon>Mycenaceae</taxon>
        <taxon>Mycena</taxon>
    </lineage>
</organism>
<feature type="transmembrane region" description="Helical" evidence="1">
    <location>
        <begin position="285"/>
        <end position="311"/>
    </location>
</feature>
<feature type="transmembrane region" description="Helical" evidence="1">
    <location>
        <begin position="323"/>
        <end position="339"/>
    </location>
</feature>
<keyword evidence="1" id="KW-0812">Transmembrane</keyword>
<evidence type="ECO:0000256" key="1">
    <source>
        <dbReference type="SAM" id="Phobius"/>
    </source>
</evidence>
<feature type="transmembrane region" description="Helical" evidence="1">
    <location>
        <begin position="178"/>
        <end position="203"/>
    </location>
</feature>
<dbReference type="OrthoDB" id="3060778at2759"/>
<feature type="transmembrane region" description="Helical" evidence="1">
    <location>
        <begin position="215"/>
        <end position="236"/>
    </location>
</feature>